<accession>A0A1H1LDS6</accession>
<keyword evidence="3" id="KW-1185">Reference proteome</keyword>
<feature type="chain" id="PRO_5009253356" description="BON domain-containing protein" evidence="1">
    <location>
        <begin position="19"/>
        <end position="102"/>
    </location>
</feature>
<dbReference type="STRING" id="1250231.SAMN04488552_0720"/>
<dbReference type="Proteomes" id="UP000198858">
    <property type="component" value="Chromosome I"/>
</dbReference>
<organism evidence="2 3">
    <name type="scientific">Christiangramia echinicola</name>
    <dbReference type="NCBI Taxonomy" id="279359"/>
    <lineage>
        <taxon>Bacteria</taxon>
        <taxon>Pseudomonadati</taxon>
        <taxon>Bacteroidota</taxon>
        <taxon>Flavobacteriia</taxon>
        <taxon>Flavobacteriales</taxon>
        <taxon>Flavobacteriaceae</taxon>
        <taxon>Christiangramia</taxon>
    </lineage>
</organism>
<evidence type="ECO:0008006" key="4">
    <source>
        <dbReference type="Google" id="ProtNLM"/>
    </source>
</evidence>
<reference evidence="2 3" key="1">
    <citation type="submission" date="2016-10" db="EMBL/GenBank/DDBJ databases">
        <authorList>
            <person name="Varghese N."/>
            <person name="Submissions S."/>
        </authorList>
    </citation>
    <scope>NUCLEOTIDE SEQUENCE [LARGE SCALE GENOMIC DNA]</scope>
    <source>
        <strain evidence="2 3">Mar_2010_102</strain>
    </source>
</reference>
<dbReference type="AlphaFoldDB" id="A0A1H1LDS6"/>
<name>A0A1H1LDS6_9FLAO</name>
<evidence type="ECO:0000313" key="3">
    <source>
        <dbReference type="Proteomes" id="UP000198858"/>
    </source>
</evidence>
<sequence length="102" mass="10850">MKVFLVASMLLVSVSSFASEKENPVEADKEKTSIENVEIENNQITSASKAVKDEVECSITSSGTVETSTGSFEATLTVTGPCDASLAGKMREAIRVLRASFN</sequence>
<dbReference type="RefSeq" id="WP_089661332.1">
    <property type="nucleotide sequence ID" value="NZ_LT629745.1"/>
</dbReference>
<gene>
    <name evidence="2" type="ORF">SAMN04488552_0720</name>
</gene>
<proteinExistence type="predicted"/>
<evidence type="ECO:0000256" key="1">
    <source>
        <dbReference type="SAM" id="SignalP"/>
    </source>
</evidence>
<feature type="signal peptide" evidence="1">
    <location>
        <begin position="1"/>
        <end position="18"/>
    </location>
</feature>
<dbReference type="EMBL" id="LT629745">
    <property type="protein sequence ID" value="SDR72472.1"/>
    <property type="molecule type" value="Genomic_DNA"/>
</dbReference>
<evidence type="ECO:0000313" key="2">
    <source>
        <dbReference type="EMBL" id="SDR72472.1"/>
    </source>
</evidence>
<protein>
    <recommendedName>
        <fullName evidence="4">BON domain-containing protein</fullName>
    </recommendedName>
</protein>
<keyword evidence="1" id="KW-0732">Signal</keyword>